<evidence type="ECO:0000313" key="6">
    <source>
        <dbReference type="EMBL" id="KAK4114632.1"/>
    </source>
</evidence>
<dbReference type="Gene3D" id="3.40.50.300">
    <property type="entry name" value="P-loop containing nucleotide triphosphate hydrolases"/>
    <property type="match status" value="1"/>
</dbReference>
<dbReference type="InterPro" id="IPR027417">
    <property type="entry name" value="P-loop_NTPase"/>
</dbReference>
<dbReference type="Pfam" id="PF24883">
    <property type="entry name" value="NPHP3_N"/>
    <property type="match status" value="1"/>
</dbReference>
<dbReference type="PANTHER" id="PTHR10039">
    <property type="entry name" value="AMELOGENIN"/>
    <property type="match status" value="1"/>
</dbReference>
<organism evidence="6 7">
    <name type="scientific">Canariomyces notabilis</name>
    <dbReference type="NCBI Taxonomy" id="2074819"/>
    <lineage>
        <taxon>Eukaryota</taxon>
        <taxon>Fungi</taxon>
        <taxon>Dikarya</taxon>
        <taxon>Ascomycota</taxon>
        <taxon>Pezizomycotina</taxon>
        <taxon>Sordariomycetes</taxon>
        <taxon>Sordariomycetidae</taxon>
        <taxon>Sordariales</taxon>
        <taxon>Chaetomiaceae</taxon>
        <taxon>Canariomyces</taxon>
    </lineage>
</organism>
<dbReference type="RefSeq" id="XP_064672202.1">
    <property type="nucleotide sequence ID" value="XM_064818512.1"/>
</dbReference>
<feature type="domain" description="DUF676" evidence="4">
    <location>
        <begin position="21"/>
        <end position="145"/>
    </location>
</feature>
<feature type="domain" description="Nephrocystin 3-like N-terminal" evidence="5">
    <location>
        <begin position="304"/>
        <end position="470"/>
    </location>
</feature>
<dbReference type="Proteomes" id="UP001302812">
    <property type="component" value="Unassembled WGS sequence"/>
</dbReference>
<dbReference type="EMBL" id="MU853336">
    <property type="protein sequence ID" value="KAK4114632.1"/>
    <property type="molecule type" value="Genomic_DNA"/>
</dbReference>
<feature type="compositionally biased region" description="Basic residues" evidence="3">
    <location>
        <begin position="922"/>
        <end position="935"/>
    </location>
</feature>
<evidence type="ECO:0000313" key="7">
    <source>
        <dbReference type="Proteomes" id="UP001302812"/>
    </source>
</evidence>
<dbReference type="InterPro" id="IPR029058">
    <property type="entry name" value="AB_hydrolase_fold"/>
</dbReference>
<protein>
    <recommendedName>
        <fullName evidence="8">NACHT domain-containing protein</fullName>
    </recommendedName>
</protein>
<evidence type="ECO:0000256" key="2">
    <source>
        <dbReference type="ARBA" id="ARBA00022737"/>
    </source>
</evidence>
<reference evidence="6" key="1">
    <citation type="journal article" date="2023" name="Mol. Phylogenet. Evol.">
        <title>Genome-scale phylogeny and comparative genomics of the fungal order Sordariales.</title>
        <authorList>
            <person name="Hensen N."/>
            <person name="Bonometti L."/>
            <person name="Westerberg I."/>
            <person name="Brannstrom I.O."/>
            <person name="Guillou S."/>
            <person name="Cros-Aarteil S."/>
            <person name="Calhoun S."/>
            <person name="Haridas S."/>
            <person name="Kuo A."/>
            <person name="Mondo S."/>
            <person name="Pangilinan J."/>
            <person name="Riley R."/>
            <person name="LaButti K."/>
            <person name="Andreopoulos B."/>
            <person name="Lipzen A."/>
            <person name="Chen C."/>
            <person name="Yan M."/>
            <person name="Daum C."/>
            <person name="Ng V."/>
            <person name="Clum A."/>
            <person name="Steindorff A."/>
            <person name="Ohm R.A."/>
            <person name="Martin F."/>
            <person name="Silar P."/>
            <person name="Natvig D.O."/>
            <person name="Lalanne C."/>
            <person name="Gautier V."/>
            <person name="Ament-Velasquez S.L."/>
            <person name="Kruys A."/>
            <person name="Hutchinson M.I."/>
            <person name="Powell A.J."/>
            <person name="Barry K."/>
            <person name="Miller A.N."/>
            <person name="Grigoriev I.V."/>
            <person name="Debuchy R."/>
            <person name="Gladieux P."/>
            <person name="Hiltunen Thoren M."/>
            <person name="Johannesson H."/>
        </authorList>
    </citation>
    <scope>NUCLEOTIDE SEQUENCE</scope>
    <source>
        <strain evidence="6">CBS 508.74</strain>
    </source>
</reference>
<dbReference type="Pfam" id="PF05057">
    <property type="entry name" value="DUF676"/>
    <property type="match status" value="1"/>
</dbReference>
<dbReference type="SUPFAM" id="SSF52540">
    <property type="entry name" value="P-loop containing nucleoside triphosphate hydrolases"/>
    <property type="match status" value="1"/>
</dbReference>
<feature type="region of interest" description="Disordered" evidence="3">
    <location>
        <begin position="915"/>
        <end position="935"/>
    </location>
</feature>
<dbReference type="Gene3D" id="3.40.50.1820">
    <property type="entry name" value="alpha/beta hydrolase"/>
    <property type="match status" value="1"/>
</dbReference>
<gene>
    <name evidence="6" type="ORF">N656DRAFT_827621</name>
</gene>
<evidence type="ECO:0008006" key="8">
    <source>
        <dbReference type="Google" id="ProtNLM"/>
    </source>
</evidence>
<name>A0AAN6THM2_9PEZI</name>
<proteinExistence type="inferred from homology"/>
<accession>A0AAN6THM2</accession>
<keyword evidence="2" id="KW-0677">Repeat</keyword>
<dbReference type="AlphaFoldDB" id="A0AAN6THM2"/>
<reference evidence="6" key="2">
    <citation type="submission" date="2023-05" db="EMBL/GenBank/DDBJ databases">
        <authorList>
            <consortium name="Lawrence Berkeley National Laboratory"/>
            <person name="Steindorff A."/>
            <person name="Hensen N."/>
            <person name="Bonometti L."/>
            <person name="Westerberg I."/>
            <person name="Brannstrom I.O."/>
            <person name="Guillou S."/>
            <person name="Cros-Aarteil S."/>
            <person name="Calhoun S."/>
            <person name="Haridas S."/>
            <person name="Kuo A."/>
            <person name="Mondo S."/>
            <person name="Pangilinan J."/>
            <person name="Riley R."/>
            <person name="Labutti K."/>
            <person name="Andreopoulos B."/>
            <person name="Lipzen A."/>
            <person name="Chen C."/>
            <person name="Yanf M."/>
            <person name="Daum C."/>
            <person name="Ng V."/>
            <person name="Clum A."/>
            <person name="Ohm R."/>
            <person name="Martin F."/>
            <person name="Silar P."/>
            <person name="Natvig D."/>
            <person name="Lalanne C."/>
            <person name="Gautier V."/>
            <person name="Ament-Velasquez S.L."/>
            <person name="Kruys A."/>
            <person name="Hutchinson M.I."/>
            <person name="Powell A.J."/>
            <person name="Barry K."/>
            <person name="Miller A.N."/>
            <person name="Grigoriev I.V."/>
            <person name="Debuchy R."/>
            <person name="Gladieux P."/>
            <person name="Thoren M.H."/>
            <person name="Johannesson H."/>
        </authorList>
    </citation>
    <scope>NUCLEOTIDE SEQUENCE</scope>
    <source>
        <strain evidence="6">CBS 508.74</strain>
    </source>
</reference>
<keyword evidence="7" id="KW-1185">Reference proteome</keyword>
<evidence type="ECO:0000259" key="5">
    <source>
        <dbReference type="Pfam" id="PF24883"/>
    </source>
</evidence>
<comment type="caution">
    <text evidence="6">The sequence shown here is derived from an EMBL/GenBank/DDBJ whole genome shotgun (WGS) entry which is preliminary data.</text>
</comment>
<dbReference type="GeneID" id="89942638"/>
<dbReference type="InterPro" id="IPR007751">
    <property type="entry name" value="DUF676_lipase-like"/>
</dbReference>
<evidence type="ECO:0000256" key="1">
    <source>
        <dbReference type="ARBA" id="ARBA00007920"/>
    </source>
</evidence>
<comment type="similarity">
    <text evidence="1">Belongs to the putative lipase ROG1 family.</text>
</comment>
<dbReference type="InterPro" id="IPR056884">
    <property type="entry name" value="NPHP3-like_N"/>
</dbReference>
<dbReference type="PANTHER" id="PTHR10039:SF14">
    <property type="entry name" value="NACHT DOMAIN-CONTAINING PROTEIN"/>
    <property type="match status" value="1"/>
</dbReference>
<sequence length="935" mass="106613">MPKFHRLYPVGDAPDSSSIDVILVHGLGGDYQMTWQAEDGTLWPSHQDFVPQYIPEARVLSWSYNSTINGFFRVVRNNAKKLLSGLLDLREEQNLSARPLIFIGHSLGGVIIKQAIRFAFNDPAFESIARSILGVMFFSTPHYGEQHHWLDFVSDVLSCTGPPGNQGPTPEMLEDIGRNYEVLSNVTEEFKPLLRSDLGIVSFVEDDASEIRGSLRTIVDRNTGYLQDHEERNYSLSGNHISICKFPADEEGKSGFRTVGINLRWLATGSSRARRLTDIHCKVLSLLDPNKLREHYRKFKPSANTCQWIDEREEYKRWLDWDGHPDYTKLWVTGDKACGKTFLARHILGQVRRDKTTLVLQCFVDGTSTPTRVDCDAVLSSTARQLAQAHPDLIDTFLLRRYKTDRKTLGSLQDVWPEMVQYGVNVKGLRTIVLVDGFDNLEDKEQELFLQCFSKIEPKDKRNLRLLIVSNPGTIDLEDDPWKFRRYSITQRDVSQDIYSTVYQLLDIPVLDDQSRKTASKRIQERAEGVYLWAAVVTHDLKLSFFTIRDVEEHINGLPGRMAELYDNILGRIKVRLPKETARVRHILLWIAFRHEKLSTDELGIGLALAKYREDYPNTPVHESTFGSLYIIQPRMVRPTVIGLCGQLVRFCRDEVELVHSSLALYLTYTASRIKGLDERVEIPNHGQFHLPPQESHLLLGNLCMSYLAMAPFSDSGASFDPNCREQWESKVRERVRNFKLVRYAALSWTKHLRDAGRELLGAGPPTNTEADIHAQRLIETVDSHHAVCWTEVWWLVRCWPAFNYPEGSRTPGMEHILVHPPRPTHLFPHLNDQHTQSMEPPAIDPIVSAEDAPIEADEYDVPQPIGGTVTGLVSNGAGHIWAASGGTLHQQLPVVFNHHHHITANLYFTEPERTMPNISRSGKKSRHRRRCSIL</sequence>
<evidence type="ECO:0000259" key="4">
    <source>
        <dbReference type="Pfam" id="PF05057"/>
    </source>
</evidence>
<dbReference type="SUPFAM" id="SSF53474">
    <property type="entry name" value="alpha/beta-Hydrolases"/>
    <property type="match status" value="1"/>
</dbReference>
<evidence type="ECO:0000256" key="3">
    <source>
        <dbReference type="SAM" id="MobiDB-lite"/>
    </source>
</evidence>